<reference evidence="1" key="1">
    <citation type="submission" date="2021-02" db="EMBL/GenBank/DDBJ databases">
        <authorList>
            <person name="Nowell W R."/>
        </authorList>
    </citation>
    <scope>NUCLEOTIDE SEQUENCE</scope>
</reference>
<name>A0A815R8H3_9BILA</name>
<gene>
    <name evidence="1" type="ORF">GPM918_LOCUS35540</name>
    <name evidence="2" type="ORF">OVA965_LOCUS37697</name>
    <name evidence="4" type="ORF">SRO942_LOCUS36257</name>
    <name evidence="3" type="ORF">TMI583_LOCUS38806</name>
</gene>
<dbReference type="Proteomes" id="UP000677228">
    <property type="component" value="Unassembled WGS sequence"/>
</dbReference>
<dbReference type="EMBL" id="CAJNOK010036064">
    <property type="protein sequence ID" value="CAF1518964.1"/>
    <property type="molecule type" value="Genomic_DNA"/>
</dbReference>
<evidence type="ECO:0000313" key="5">
    <source>
        <dbReference type="Proteomes" id="UP000663829"/>
    </source>
</evidence>
<dbReference type="AlphaFoldDB" id="A0A815R8H3"/>
<organism evidence="1 5">
    <name type="scientific">Didymodactylos carnosus</name>
    <dbReference type="NCBI Taxonomy" id="1234261"/>
    <lineage>
        <taxon>Eukaryota</taxon>
        <taxon>Metazoa</taxon>
        <taxon>Spiralia</taxon>
        <taxon>Gnathifera</taxon>
        <taxon>Rotifera</taxon>
        <taxon>Eurotatoria</taxon>
        <taxon>Bdelloidea</taxon>
        <taxon>Philodinida</taxon>
        <taxon>Philodinidae</taxon>
        <taxon>Didymodactylos</taxon>
    </lineage>
</organism>
<dbReference type="EMBL" id="CAJOBA010058190">
    <property type="protein sequence ID" value="CAF4306005.1"/>
    <property type="molecule type" value="Genomic_DNA"/>
</dbReference>
<evidence type="ECO:0000313" key="3">
    <source>
        <dbReference type="EMBL" id="CAF4306005.1"/>
    </source>
</evidence>
<sequence>MDTHYSIRFYEELMNDIETMGRTEEVKDEISKRLCQVKQRKNIEMGQRRDKGIGIYPCIRIEMQYDSYERFTSLAFIHVPEKDLNNILQSHFVRPFSLIEHKDHHLKMKRIVSSTDKLTRLSISTHIRIVFAPMCNGVSTNIIKSWFEYFGTIRNVSSYFDESLMRTVANINYEKFDSVNKIITSSPLDPLLMESVSKIVNGMDENNPAMQKQRERVNDMIRKQIHYHLTK</sequence>
<evidence type="ECO:0000313" key="4">
    <source>
        <dbReference type="EMBL" id="CAF4340185.1"/>
    </source>
</evidence>
<dbReference type="Proteomes" id="UP000681722">
    <property type="component" value="Unassembled WGS sequence"/>
</dbReference>
<accession>A0A815R8H3</accession>
<evidence type="ECO:0000313" key="2">
    <source>
        <dbReference type="EMBL" id="CAF1518964.1"/>
    </source>
</evidence>
<keyword evidence="5" id="KW-1185">Reference proteome</keyword>
<dbReference type="EMBL" id="CAJNOQ010020661">
    <property type="protein sequence ID" value="CAF1473189.1"/>
    <property type="molecule type" value="Genomic_DNA"/>
</dbReference>
<dbReference type="Proteomes" id="UP000682733">
    <property type="component" value="Unassembled WGS sequence"/>
</dbReference>
<dbReference type="EMBL" id="CAJOBC010086129">
    <property type="protein sequence ID" value="CAF4340185.1"/>
    <property type="molecule type" value="Genomic_DNA"/>
</dbReference>
<dbReference type="Proteomes" id="UP000663829">
    <property type="component" value="Unassembled WGS sequence"/>
</dbReference>
<proteinExistence type="predicted"/>
<comment type="caution">
    <text evidence="1">The sequence shown here is derived from an EMBL/GenBank/DDBJ whole genome shotgun (WGS) entry which is preliminary data.</text>
</comment>
<protein>
    <submittedName>
        <fullName evidence="1">Uncharacterized protein</fullName>
    </submittedName>
</protein>
<evidence type="ECO:0000313" key="1">
    <source>
        <dbReference type="EMBL" id="CAF1473189.1"/>
    </source>
</evidence>